<feature type="transmembrane region" description="Helical" evidence="7">
    <location>
        <begin position="230"/>
        <end position="251"/>
    </location>
</feature>
<name>A0A839E1J5_9PSEU</name>
<evidence type="ECO:0000313" key="10">
    <source>
        <dbReference type="Proteomes" id="UP000569329"/>
    </source>
</evidence>
<feature type="transmembrane region" description="Helical" evidence="7">
    <location>
        <begin position="632"/>
        <end position="651"/>
    </location>
</feature>
<evidence type="ECO:0000256" key="1">
    <source>
        <dbReference type="ARBA" id="ARBA00004651"/>
    </source>
</evidence>
<dbReference type="InterPro" id="IPR004869">
    <property type="entry name" value="MMPL_dom"/>
</dbReference>
<keyword evidence="4 7" id="KW-0812">Transmembrane</keyword>
<feature type="transmembrane region" description="Helical" evidence="7">
    <location>
        <begin position="547"/>
        <end position="566"/>
    </location>
</feature>
<evidence type="ECO:0000313" key="9">
    <source>
        <dbReference type="EMBL" id="MBA8827694.1"/>
    </source>
</evidence>
<gene>
    <name evidence="9" type="ORF">FHX42_005099</name>
</gene>
<dbReference type="PANTHER" id="PTHR33406">
    <property type="entry name" value="MEMBRANE PROTEIN MJ1562-RELATED"/>
    <property type="match status" value="1"/>
</dbReference>
<dbReference type="Gene3D" id="1.20.1640.10">
    <property type="entry name" value="Multidrug efflux transporter AcrB transmembrane domain"/>
    <property type="match status" value="2"/>
</dbReference>
<comment type="caution">
    <text evidence="9">The sequence shown here is derived from an EMBL/GenBank/DDBJ whole genome shotgun (WGS) entry which is preliminary data.</text>
</comment>
<organism evidence="9 10">
    <name type="scientific">Halosaccharopolyspora lacisalsi</name>
    <dbReference type="NCBI Taxonomy" id="1000566"/>
    <lineage>
        <taxon>Bacteria</taxon>
        <taxon>Bacillati</taxon>
        <taxon>Actinomycetota</taxon>
        <taxon>Actinomycetes</taxon>
        <taxon>Pseudonocardiales</taxon>
        <taxon>Pseudonocardiaceae</taxon>
        <taxon>Halosaccharopolyspora</taxon>
    </lineage>
</organism>
<feature type="transmembrane region" description="Helical" evidence="7">
    <location>
        <begin position="204"/>
        <end position="224"/>
    </location>
</feature>
<keyword evidence="10" id="KW-1185">Reference proteome</keyword>
<accession>A0A839E1J5</accession>
<evidence type="ECO:0000256" key="2">
    <source>
        <dbReference type="ARBA" id="ARBA00010157"/>
    </source>
</evidence>
<dbReference type="PANTHER" id="PTHR33406:SF11">
    <property type="entry name" value="MEMBRANE PROTEIN SCO6666-RELATED"/>
    <property type="match status" value="1"/>
</dbReference>
<feature type="transmembrane region" description="Helical" evidence="7">
    <location>
        <begin position="279"/>
        <end position="298"/>
    </location>
</feature>
<dbReference type="PROSITE" id="PS50156">
    <property type="entry name" value="SSD"/>
    <property type="match status" value="1"/>
</dbReference>
<dbReference type="InterPro" id="IPR000731">
    <property type="entry name" value="SSD"/>
</dbReference>
<dbReference type="InterPro" id="IPR050545">
    <property type="entry name" value="Mycobact_MmpL"/>
</dbReference>
<dbReference type="EMBL" id="JACGWZ010000009">
    <property type="protein sequence ID" value="MBA8827694.1"/>
    <property type="molecule type" value="Genomic_DNA"/>
</dbReference>
<comment type="similarity">
    <text evidence="2">Belongs to the resistance-nodulation-cell division (RND) (TC 2.A.6) family. MmpL subfamily.</text>
</comment>
<keyword evidence="3" id="KW-1003">Cell membrane</keyword>
<feature type="transmembrane region" description="Helical" evidence="7">
    <location>
        <begin position="578"/>
        <end position="598"/>
    </location>
</feature>
<evidence type="ECO:0000256" key="4">
    <source>
        <dbReference type="ARBA" id="ARBA00022692"/>
    </source>
</evidence>
<dbReference type="SUPFAM" id="SSF82866">
    <property type="entry name" value="Multidrug efflux transporter AcrB transmembrane domain"/>
    <property type="match status" value="2"/>
</dbReference>
<feature type="transmembrane region" description="Helical" evidence="7">
    <location>
        <begin position="367"/>
        <end position="386"/>
    </location>
</feature>
<evidence type="ECO:0000256" key="3">
    <source>
        <dbReference type="ARBA" id="ARBA00022475"/>
    </source>
</evidence>
<evidence type="ECO:0000259" key="8">
    <source>
        <dbReference type="PROSITE" id="PS50156"/>
    </source>
</evidence>
<feature type="transmembrane region" description="Helical" evidence="7">
    <location>
        <begin position="657"/>
        <end position="677"/>
    </location>
</feature>
<evidence type="ECO:0000256" key="6">
    <source>
        <dbReference type="ARBA" id="ARBA00023136"/>
    </source>
</evidence>
<reference evidence="9 10" key="1">
    <citation type="submission" date="2020-07" db="EMBL/GenBank/DDBJ databases">
        <title>Sequencing the genomes of 1000 actinobacteria strains.</title>
        <authorList>
            <person name="Klenk H.-P."/>
        </authorList>
    </citation>
    <scope>NUCLEOTIDE SEQUENCE [LARGE SCALE GENOMIC DNA]</scope>
    <source>
        <strain evidence="9 10">DSM 45975</strain>
    </source>
</reference>
<dbReference type="AlphaFoldDB" id="A0A839E1J5"/>
<feature type="transmembrane region" description="Helical" evidence="7">
    <location>
        <begin position="304"/>
        <end position="327"/>
    </location>
</feature>
<protein>
    <submittedName>
        <fullName evidence="9">RND superfamily putative drug exporter</fullName>
    </submittedName>
</protein>
<comment type="subcellular location">
    <subcellularLocation>
        <location evidence="1">Cell membrane</location>
        <topology evidence="1">Multi-pass membrane protein</topology>
    </subcellularLocation>
</comment>
<proteinExistence type="inferred from homology"/>
<feature type="transmembrane region" description="Helical" evidence="7">
    <location>
        <begin position="175"/>
        <end position="197"/>
    </location>
</feature>
<sequence>MFASWGSLTHRHRLPVVIVLLLAVVGGGAWGLGVFDKVSQGGYEAPGSEAAQAQEVASEALGSSGGDLVVIYGAPQGGTVDDPAVASRIERTLGDLPPGAVTDVTSYWRTPAPQLTNSDHTSGLATITLAGSDLGAKTDSYERIEGRFQVRGVETDVAGQIPVQQSMTQHTTNDLAMAEAVSLPVVLVLLVIIFGGVVAASLPVLVGGLAVFGSLGLLHLISLFAEVNVFAVNVASLLGLGLAIDYGLFIVGRFREELAAGASTGEAVRRSVATAGRTVAFSATLLVVALGGLLLFPQSFLRSLAFGGMSAVALAAVISLTLLPAILGMLGHRVDKLAVPWRGKRSGSASGEGRGWRRFADGVMKRPLLTAVPIVAVLLLLGSPFLNTQFGAPDERILPENDPARQAIETLQTEFPGMSSDAVQVVLQGHGSAPPAPAVQRFAAEVGQVPGIDTARSSGAGGDVVVLNASLTTGPYTDQANQAVTDVRGLTPPGGSEMLVGGPTALNLDSLRATADQLPWVAALLIGATLVLMFLAFGSVLLPIKAVVMSALSLSATFGVLSWIFVQGYGADLINVTPAPVSVGIIVLMASVVFGLSTDYEVFLLSRMVEARAGGASTEEAVRTGLVRTGRMITAAALLLIVVTGAFSFSSVTIMRLVGVGMIVALALDATVVRMILVPAVLKLMGRAAWWAPGPLKRLQQRVGVGEAEESSSRREHETAS</sequence>
<evidence type="ECO:0000256" key="5">
    <source>
        <dbReference type="ARBA" id="ARBA00022989"/>
    </source>
</evidence>
<keyword evidence="6 7" id="KW-0472">Membrane</keyword>
<keyword evidence="5 7" id="KW-1133">Transmembrane helix</keyword>
<feature type="domain" description="SSD" evidence="8">
    <location>
        <begin position="204"/>
        <end position="329"/>
    </location>
</feature>
<evidence type="ECO:0000256" key="7">
    <source>
        <dbReference type="SAM" id="Phobius"/>
    </source>
</evidence>
<feature type="transmembrane region" description="Helical" evidence="7">
    <location>
        <begin position="518"/>
        <end position="540"/>
    </location>
</feature>
<dbReference type="Pfam" id="PF03176">
    <property type="entry name" value="MMPL"/>
    <property type="match status" value="2"/>
</dbReference>
<dbReference type="Proteomes" id="UP000569329">
    <property type="component" value="Unassembled WGS sequence"/>
</dbReference>
<dbReference type="GO" id="GO:0005886">
    <property type="term" value="C:plasma membrane"/>
    <property type="evidence" value="ECO:0007669"/>
    <property type="project" value="UniProtKB-SubCell"/>
</dbReference>